<comment type="caution">
    <text evidence="1">The sequence shown here is derived from an EMBL/GenBank/DDBJ whole genome shotgun (WGS) entry which is preliminary data.</text>
</comment>
<dbReference type="Pfam" id="PF13267">
    <property type="entry name" value="DUF4058"/>
    <property type="match status" value="1"/>
</dbReference>
<proteinExistence type="predicted"/>
<accession>A0A951PAY9</accession>
<organism evidence="1 2">
    <name type="scientific">Pegethrix bostrychoides GSE-TBD4-15B</name>
    <dbReference type="NCBI Taxonomy" id="2839662"/>
    <lineage>
        <taxon>Bacteria</taxon>
        <taxon>Bacillati</taxon>
        <taxon>Cyanobacteriota</taxon>
        <taxon>Cyanophyceae</taxon>
        <taxon>Oculatellales</taxon>
        <taxon>Oculatellaceae</taxon>
        <taxon>Pegethrix</taxon>
    </lineage>
</organism>
<reference evidence="1" key="1">
    <citation type="submission" date="2021-05" db="EMBL/GenBank/DDBJ databases">
        <authorList>
            <person name="Pietrasiak N."/>
            <person name="Ward R."/>
            <person name="Stajich J.E."/>
            <person name="Kurbessoian T."/>
        </authorList>
    </citation>
    <scope>NUCLEOTIDE SEQUENCE</scope>
    <source>
        <strain evidence="1">GSE-TBD4-15B</strain>
    </source>
</reference>
<protein>
    <submittedName>
        <fullName evidence="1">DUF4058 family protein</fullName>
    </submittedName>
</protein>
<evidence type="ECO:0000313" key="2">
    <source>
        <dbReference type="Proteomes" id="UP000707356"/>
    </source>
</evidence>
<dbReference type="Proteomes" id="UP000707356">
    <property type="component" value="Unassembled WGS sequence"/>
</dbReference>
<sequence>MPSPFPGVDPYLETAELWPEVHSRLIVAIADQLSEQLNEQYWVAIEKRTYLETDLDPDESLLVGLPDVAILAQATATEPATAVATAEPTTVLLPMVETVQERYLEIREVATGAVITAIEILSPKNKRSGEGRQAYERKRNQVLLSLTHLVEVDLLRGGRSLPMQGAGASDYRILVSRSPDRPRAQLYGFDLRQPIPQVWVPLSPREPELPLELQPILNQVYRRGRYHLAIDYSQPLRPPLAPADADWAEALLRQQGAQAQN</sequence>
<dbReference type="InterPro" id="IPR025132">
    <property type="entry name" value="DUF4058"/>
</dbReference>
<dbReference type="EMBL" id="JAHHHV010000064">
    <property type="protein sequence ID" value="MBW4465775.1"/>
    <property type="molecule type" value="Genomic_DNA"/>
</dbReference>
<dbReference type="AlphaFoldDB" id="A0A951PAY9"/>
<reference evidence="1" key="2">
    <citation type="journal article" date="2022" name="Microbiol. Resour. Announc.">
        <title>Metagenome Sequencing to Explore Phylogenomics of Terrestrial Cyanobacteria.</title>
        <authorList>
            <person name="Ward R.D."/>
            <person name="Stajich J.E."/>
            <person name="Johansen J.R."/>
            <person name="Huntemann M."/>
            <person name="Clum A."/>
            <person name="Foster B."/>
            <person name="Foster B."/>
            <person name="Roux S."/>
            <person name="Palaniappan K."/>
            <person name="Varghese N."/>
            <person name="Mukherjee S."/>
            <person name="Reddy T.B.K."/>
            <person name="Daum C."/>
            <person name="Copeland A."/>
            <person name="Chen I.A."/>
            <person name="Ivanova N.N."/>
            <person name="Kyrpides N.C."/>
            <person name="Shapiro N."/>
            <person name="Eloe-Fadrosh E.A."/>
            <person name="Pietrasiak N."/>
        </authorList>
    </citation>
    <scope>NUCLEOTIDE SEQUENCE</scope>
    <source>
        <strain evidence="1">GSE-TBD4-15B</strain>
    </source>
</reference>
<name>A0A951PAY9_9CYAN</name>
<gene>
    <name evidence="1" type="ORF">KME07_10105</name>
</gene>
<evidence type="ECO:0000313" key="1">
    <source>
        <dbReference type="EMBL" id="MBW4465775.1"/>
    </source>
</evidence>